<protein>
    <recommendedName>
        <fullName evidence="3">Photosynthesis system II assembly factor Ycf48/Hcf136-like domain-containing protein</fullName>
    </recommendedName>
</protein>
<evidence type="ECO:0000313" key="1">
    <source>
        <dbReference type="EMBL" id="WAS94645.1"/>
    </source>
</evidence>
<dbReference type="SUPFAM" id="SSF110296">
    <property type="entry name" value="Oligoxyloglucan reducing end-specific cellobiohydrolase"/>
    <property type="match status" value="1"/>
</dbReference>
<reference evidence="1" key="1">
    <citation type="submission" date="2022-11" db="EMBL/GenBank/DDBJ databases">
        <title>Minimal conservation of predation-associated metabolite biosynthetic gene clusters underscores biosynthetic potential of Myxococcota including descriptions for ten novel species: Archangium lansinium sp. nov., Myxococcus landrumus sp. nov., Nannocystis bai.</title>
        <authorList>
            <person name="Ahearne A."/>
            <person name="Stevens C."/>
            <person name="Dowd S."/>
        </authorList>
    </citation>
    <scope>NUCLEOTIDE SEQUENCE</scope>
    <source>
        <strain evidence="1">Fl3</strain>
    </source>
</reference>
<proteinExistence type="predicted"/>
<keyword evidence="2" id="KW-1185">Reference proteome</keyword>
<dbReference type="Proteomes" id="UP001164459">
    <property type="component" value="Chromosome"/>
</dbReference>
<evidence type="ECO:0000313" key="2">
    <source>
        <dbReference type="Proteomes" id="UP001164459"/>
    </source>
</evidence>
<dbReference type="RefSeq" id="WP_269036979.1">
    <property type="nucleotide sequence ID" value="NZ_CP114040.1"/>
</dbReference>
<evidence type="ECO:0008006" key="3">
    <source>
        <dbReference type="Google" id="ProtNLM"/>
    </source>
</evidence>
<dbReference type="Gene3D" id="2.130.10.10">
    <property type="entry name" value="YVTN repeat-like/Quinoprotein amine dehydrogenase"/>
    <property type="match status" value="1"/>
</dbReference>
<accession>A0ABY7H6F8</accession>
<dbReference type="PROSITE" id="PS51257">
    <property type="entry name" value="PROKAR_LIPOPROTEIN"/>
    <property type="match status" value="1"/>
</dbReference>
<name>A0ABY7H6F8_9BACT</name>
<sequence length="332" mass="34634">MNLAYRLRMGVVGLGVGLVAAFIGCKKDNCFPDNHVEVTQELSHVEVTLRGVAASANDGAVVVGDAGTILRRTGAGTWLAQTSGVTVDLFAVASPHPLSSTMVAVGAGGTILRSVDDGRTWKPSASGTTAELYGVWLAEDEGLALAVGEQVVLRSDNAGFTWSMGQVPKGTGALRGVAGREGELFAVGDHTQVLRSDDEGRTWERVAVESAGDLLAVVVDRYDLPVEGDTDPFLVAGQFGVFRLFERFGLEQIQSVAAPVSGLSADGAWWVDGAGAIYHQHANGSARLESDEPPAALMAVDGSREAAIAVGDDGTIVRAELLELGCVKGFDR</sequence>
<gene>
    <name evidence="1" type="ORF">O0S08_00660</name>
</gene>
<dbReference type="InterPro" id="IPR015943">
    <property type="entry name" value="WD40/YVTN_repeat-like_dom_sf"/>
</dbReference>
<organism evidence="1 2">
    <name type="scientific">Nannocystis punicea</name>
    <dbReference type="NCBI Taxonomy" id="2995304"/>
    <lineage>
        <taxon>Bacteria</taxon>
        <taxon>Pseudomonadati</taxon>
        <taxon>Myxococcota</taxon>
        <taxon>Polyangia</taxon>
        <taxon>Nannocystales</taxon>
        <taxon>Nannocystaceae</taxon>
        <taxon>Nannocystis</taxon>
    </lineage>
</organism>
<dbReference type="EMBL" id="CP114040">
    <property type="protein sequence ID" value="WAS94645.1"/>
    <property type="molecule type" value="Genomic_DNA"/>
</dbReference>
<dbReference type="PANTHER" id="PTHR47199">
    <property type="entry name" value="PHOTOSYSTEM II STABILITY/ASSEMBLY FACTOR HCF136, CHLOROPLASTIC"/>
    <property type="match status" value="1"/>
</dbReference>
<dbReference type="PANTHER" id="PTHR47199:SF2">
    <property type="entry name" value="PHOTOSYSTEM II STABILITY_ASSEMBLY FACTOR HCF136, CHLOROPLASTIC"/>
    <property type="match status" value="1"/>
</dbReference>